<dbReference type="InterPro" id="IPR046720">
    <property type="entry name" value="DUF6612"/>
</dbReference>
<gene>
    <name evidence="2" type="ORF">P343_06950</name>
</gene>
<organism evidence="2 3">
    <name type="scientific">Sporolactobacillus laevolacticus DSM 442</name>
    <dbReference type="NCBI Taxonomy" id="1395513"/>
    <lineage>
        <taxon>Bacteria</taxon>
        <taxon>Bacillati</taxon>
        <taxon>Bacillota</taxon>
        <taxon>Bacilli</taxon>
        <taxon>Bacillales</taxon>
        <taxon>Sporolactobacillaceae</taxon>
        <taxon>Sporolactobacillus</taxon>
    </lineage>
</organism>
<sequence length="215" mass="23717">MLKKVVLAILLTAGLLLAGCAADNSKGGAANQPKINADTVIIKTTNQTNKIKNMEMNMSMDIELAEGCSKKHAETNPSTQLELLKSFKKNMDLKKSGSNYVIRFGGNKKELRAFIQKAMLKNFNANKQQALQRSLDVMNFTSMKYTYVVGQKTYQPKSLNVSFTAKPKNDQGSGSLKMTVHSDFSKINQLKTMTIPADVKSKAIDIDASRLQGQF</sequence>
<keyword evidence="3" id="KW-1185">Reference proteome</keyword>
<dbReference type="AlphaFoldDB" id="V6IYK2"/>
<dbReference type="PROSITE" id="PS51257">
    <property type="entry name" value="PROKAR_LIPOPROTEIN"/>
    <property type="match status" value="1"/>
</dbReference>
<dbReference type="PATRIC" id="fig|1395513.3.peg.1408"/>
<feature type="chain" id="PRO_5039552017" description="Lipoprotein" evidence="1">
    <location>
        <begin position="19"/>
        <end position="215"/>
    </location>
</feature>
<dbReference type="Pfam" id="PF20316">
    <property type="entry name" value="DUF6612"/>
    <property type="match status" value="1"/>
</dbReference>
<keyword evidence="1" id="KW-0732">Signal</keyword>
<feature type="signal peptide" evidence="1">
    <location>
        <begin position="1"/>
        <end position="18"/>
    </location>
</feature>
<evidence type="ECO:0000313" key="3">
    <source>
        <dbReference type="Proteomes" id="UP000018296"/>
    </source>
</evidence>
<protein>
    <recommendedName>
        <fullName evidence="4">Lipoprotein</fullName>
    </recommendedName>
</protein>
<reference evidence="2 3" key="1">
    <citation type="journal article" date="2013" name="Genome Announc.">
        <title>Genome Sequence of Sporolactobacillus laevolacticus DSM442, an Efficient Polymer-Grade D-Lactate Producer from Agricultural Waste Cottonseed as a Nitrogen Source.</title>
        <authorList>
            <person name="Wang H."/>
            <person name="Wang L."/>
            <person name="Ju J."/>
            <person name="Yu B."/>
            <person name="Ma Y."/>
        </authorList>
    </citation>
    <scope>NUCLEOTIDE SEQUENCE [LARGE SCALE GENOMIC DNA]</scope>
    <source>
        <strain evidence="2 3">DSM 442</strain>
    </source>
</reference>
<comment type="caution">
    <text evidence="2">The sequence shown here is derived from an EMBL/GenBank/DDBJ whole genome shotgun (WGS) entry which is preliminary data.</text>
</comment>
<evidence type="ECO:0000313" key="2">
    <source>
        <dbReference type="EMBL" id="EST12480.1"/>
    </source>
</evidence>
<dbReference type="STRING" id="1395513.P343_06950"/>
<evidence type="ECO:0000256" key="1">
    <source>
        <dbReference type="SAM" id="SignalP"/>
    </source>
</evidence>
<dbReference type="OrthoDB" id="1957331at2"/>
<dbReference type="RefSeq" id="WP_023509665.1">
    <property type="nucleotide sequence ID" value="NZ_AWTC01000005.1"/>
</dbReference>
<dbReference type="EMBL" id="AWTC01000005">
    <property type="protein sequence ID" value="EST12480.1"/>
    <property type="molecule type" value="Genomic_DNA"/>
</dbReference>
<dbReference type="Proteomes" id="UP000018296">
    <property type="component" value="Unassembled WGS sequence"/>
</dbReference>
<evidence type="ECO:0008006" key="4">
    <source>
        <dbReference type="Google" id="ProtNLM"/>
    </source>
</evidence>
<name>V6IYK2_9BACL</name>
<proteinExistence type="predicted"/>
<accession>V6IYK2</accession>